<keyword evidence="3" id="KW-0809">Transit peptide</keyword>
<keyword evidence="4 10" id="KW-0689">Ribosomal protein</keyword>
<evidence type="ECO:0000313" key="10">
    <source>
        <dbReference type="EMBL" id="KAI7814656.1"/>
    </source>
</evidence>
<evidence type="ECO:0000256" key="8">
    <source>
        <dbReference type="ARBA" id="ARBA00035425"/>
    </source>
</evidence>
<dbReference type="InterPro" id="IPR034596">
    <property type="entry name" value="Ribosomal_mL52"/>
</dbReference>
<keyword evidence="5" id="KW-0496">Mitochondrion</keyword>
<dbReference type="GO" id="GO:0032543">
    <property type="term" value="P:mitochondrial translation"/>
    <property type="evidence" value="ECO:0007669"/>
    <property type="project" value="InterPro"/>
</dbReference>
<protein>
    <recommendedName>
        <fullName evidence="7">Large ribosomal subunit protein mL52</fullName>
    </recommendedName>
    <alternativeName>
        <fullName evidence="8">39S ribosomal protein L52, mitochondrial</fullName>
    </alternativeName>
</protein>
<evidence type="ECO:0000256" key="3">
    <source>
        <dbReference type="ARBA" id="ARBA00022946"/>
    </source>
</evidence>
<feature type="region of interest" description="Disordered" evidence="9">
    <location>
        <begin position="94"/>
        <end position="127"/>
    </location>
</feature>
<dbReference type="EMBL" id="JAFHDT010000001">
    <property type="protein sequence ID" value="KAI7814656.1"/>
    <property type="molecule type" value="Genomic_DNA"/>
</dbReference>
<organism evidence="10 11">
    <name type="scientific">Triplophysa rosa</name>
    <name type="common">Cave loach</name>
    <dbReference type="NCBI Taxonomy" id="992332"/>
    <lineage>
        <taxon>Eukaryota</taxon>
        <taxon>Metazoa</taxon>
        <taxon>Chordata</taxon>
        <taxon>Craniata</taxon>
        <taxon>Vertebrata</taxon>
        <taxon>Euteleostomi</taxon>
        <taxon>Actinopterygii</taxon>
        <taxon>Neopterygii</taxon>
        <taxon>Teleostei</taxon>
        <taxon>Ostariophysi</taxon>
        <taxon>Cypriniformes</taxon>
        <taxon>Nemacheilidae</taxon>
        <taxon>Triplophysa</taxon>
    </lineage>
</organism>
<keyword evidence="11" id="KW-1185">Reference proteome</keyword>
<accession>A0A9W7X653</accession>
<comment type="caution">
    <text evidence="10">The sequence shown here is derived from an EMBL/GenBank/DDBJ whole genome shotgun (WGS) entry which is preliminary data.</text>
</comment>
<feature type="region of interest" description="Disordered" evidence="9">
    <location>
        <begin position="42"/>
        <end position="73"/>
    </location>
</feature>
<evidence type="ECO:0000313" key="11">
    <source>
        <dbReference type="Proteomes" id="UP001059041"/>
    </source>
</evidence>
<evidence type="ECO:0000256" key="7">
    <source>
        <dbReference type="ARBA" id="ARBA00035181"/>
    </source>
</evidence>
<dbReference type="Pfam" id="PF18699">
    <property type="entry name" value="MRPL52"/>
    <property type="match status" value="1"/>
</dbReference>
<dbReference type="PANTHER" id="PTHR34090:SF1">
    <property type="entry name" value="LARGE RIBOSOMAL SUBUNIT PROTEIN ML52"/>
    <property type="match status" value="1"/>
</dbReference>
<dbReference type="GO" id="GO:0003735">
    <property type="term" value="F:structural constituent of ribosome"/>
    <property type="evidence" value="ECO:0007669"/>
    <property type="project" value="InterPro"/>
</dbReference>
<evidence type="ECO:0000256" key="2">
    <source>
        <dbReference type="ARBA" id="ARBA00007232"/>
    </source>
</evidence>
<dbReference type="OrthoDB" id="10249237at2759"/>
<comment type="similarity">
    <text evidence="2">Belongs to the mitochondrion-specific ribosomal protein mL52 family.</text>
</comment>
<comment type="subcellular location">
    <subcellularLocation>
        <location evidence="1">Mitochondrion</location>
    </subcellularLocation>
</comment>
<sequence>MAAPLRSFCTTVLKQTTRQFSSTCVTCAGNKWRLEHGLARSGSEYGPLTDLPDWSHADGRPAPPLKGQIRRQNQREEFAKRAVYLNAEMDEGMDQWQKRKNNERQKEEHLRSLMLKPKGNLLLKNKK</sequence>
<evidence type="ECO:0000256" key="1">
    <source>
        <dbReference type="ARBA" id="ARBA00004173"/>
    </source>
</evidence>
<evidence type="ECO:0000256" key="6">
    <source>
        <dbReference type="ARBA" id="ARBA00023274"/>
    </source>
</evidence>
<evidence type="ECO:0000256" key="5">
    <source>
        <dbReference type="ARBA" id="ARBA00023128"/>
    </source>
</evidence>
<evidence type="ECO:0000256" key="4">
    <source>
        <dbReference type="ARBA" id="ARBA00022980"/>
    </source>
</evidence>
<name>A0A9W7X653_TRIRA</name>
<dbReference type="Proteomes" id="UP001059041">
    <property type="component" value="Linkage Group LG1"/>
</dbReference>
<keyword evidence="6" id="KW-0687">Ribonucleoprotein</keyword>
<dbReference type="AlphaFoldDB" id="A0A9W7X653"/>
<evidence type="ECO:0000256" key="9">
    <source>
        <dbReference type="SAM" id="MobiDB-lite"/>
    </source>
</evidence>
<dbReference type="PANTHER" id="PTHR34090">
    <property type="entry name" value="39S RIBOSOMAL PROTEIN L52, MITOCHONDRIAL"/>
    <property type="match status" value="1"/>
</dbReference>
<reference evidence="10" key="1">
    <citation type="submission" date="2021-02" db="EMBL/GenBank/DDBJ databases">
        <title>Comparative genomics reveals that relaxation of natural selection precedes convergent phenotypic evolution of cavefish.</title>
        <authorList>
            <person name="Peng Z."/>
        </authorList>
    </citation>
    <scope>NUCLEOTIDE SEQUENCE</scope>
    <source>
        <tissue evidence="10">Muscle</tissue>
    </source>
</reference>
<feature type="compositionally biased region" description="Low complexity" evidence="9">
    <location>
        <begin position="113"/>
        <end position="127"/>
    </location>
</feature>
<proteinExistence type="inferred from homology"/>
<dbReference type="GO" id="GO:0005762">
    <property type="term" value="C:mitochondrial large ribosomal subunit"/>
    <property type="evidence" value="ECO:0007669"/>
    <property type="project" value="InterPro"/>
</dbReference>
<feature type="compositionally biased region" description="Basic and acidic residues" evidence="9">
    <location>
        <begin position="96"/>
        <end position="111"/>
    </location>
</feature>
<gene>
    <name evidence="10" type="ORF">IRJ41_023083</name>
</gene>